<feature type="compositionally biased region" description="Basic and acidic residues" evidence="15">
    <location>
        <begin position="1"/>
        <end position="11"/>
    </location>
</feature>
<evidence type="ECO:0000256" key="5">
    <source>
        <dbReference type="ARBA" id="ARBA00013882"/>
    </source>
</evidence>
<evidence type="ECO:0000256" key="15">
    <source>
        <dbReference type="SAM" id="MobiDB-lite"/>
    </source>
</evidence>
<dbReference type="STRING" id="446469.Sked_10320"/>
<reference evidence="17 18" key="1">
    <citation type="journal article" date="2009" name="Stand. Genomic Sci.">
        <title>Complete genome sequence of Sanguibacter keddieii type strain (ST-74).</title>
        <authorList>
            <person name="Ivanova N."/>
            <person name="Sikorski J."/>
            <person name="Sims D."/>
            <person name="Brettin T."/>
            <person name="Detter J.C."/>
            <person name="Han C."/>
            <person name="Lapidus A."/>
            <person name="Copeland A."/>
            <person name="Glavina Del Rio T."/>
            <person name="Nolan M."/>
            <person name="Chen F."/>
            <person name="Lucas S."/>
            <person name="Tice H."/>
            <person name="Cheng J.F."/>
            <person name="Bruce D."/>
            <person name="Goodwin L."/>
            <person name="Pitluck S."/>
            <person name="Pati A."/>
            <person name="Mavromatis K."/>
            <person name="Chen A."/>
            <person name="Palaniappan K."/>
            <person name="D'haeseleer P."/>
            <person name="Chain P."/>
            <person name="Bristow J."/>
            <person name="Eisen J.A."/>
            <person name="Markowitz V."/>
            <person name="Hugenholtz P."/>
            <person name="Goker M."/>
            <person name="Pukall R."/>
            <person name="Klenk H.P."/>
            <person name="Kyrpides N.C."/>
        </authorList>
    </citation>
    <scope>NUCLEOTIDE SEQUENCE [LARGE SCALE GENOMIC DNA]</scope>
    <source>
        <strain evidence="18">ATCC 51767 / DSM 10542 / NCFB 3025 / ST-74</strain>
    </source>
</reference>
<feature type="region of interest" description="Disordered" evidence="15">
    <location>
        <begin position="1"/>
        <end position="29"/>
    </location>
</feature>
<sequence>MAAVHDDEDGRFPPMADARPAPTTTERLDAPDVLDAVRAWLPDRRWFPTTADATAVSLVARTDLGVDDRGAHAVVDLLRVPGTSSSSPMTLQVPLVLEPAGTPQATVDGRGVVAVLDDGARLVDGAYHPAFVTAWLERASWSGCPAATAARDSAGGLDVRGLHVLTGEQSNTSVLLPAVAGGSMLKVIRALAPGQNPDIVVPLALVQAGWAGVPEPYAWSETAVEEDPTSVGTGSDASTSTAAPLPQRWSTHTGVLAELVPQARDGFELACDFAREGQPFANPARELGTQVAQMHSALRRAFASEVHEADPAWLLDAMQRRVRSAAGASSAVRSRVDQIDAFLEHMRGVAEEAVRQGRPLPPVQRIHGDLHLGQALYSPQKGWRILDFEGEPLRPLTERTRPDLGERDVAGMLRSFDYASAVGGATSSEWARAARRAFLEGYTGYLSVPGALGFGRPPSLADRVLIRDAFELDKALYEVVYEERNRPDWISIPLGAVDRVLGALPRPATSADAGPAGRRA</sequence>
<evidence type="ECO:0000256" key="4">
    <source>
        <dbReference type="ARBA" id="ARBA00011962"/>
    </source>
</evidence>
<keyword evidence="6" id="KW-0321">Glycogen metabolism</keyword>
<evidence type="ECO:0000256" key="2">
    <source>
        <dbReference type="ARBA" id="ARBA00006219"/>
    </source>
</evidence>
<evidence type="ECO:0000256" key="11">
    <source>
        <dbReference type="ARBA" id="ARBA00023056"/>
    </source>
</evidence>
<dbReference type="EC" id="2.7.1.175" evidence="4"/>
<comment type="catalytic activity">
    <reaction evidence="14">
        <text>D-maltose + ATP = alpha-maltose 1-phosphate + ADP + H(+)</text>
        <dbReference type="Rhea" id="RHEA:31915"/>
        <dbReference type="ChEBI" id="CHEBI:15378"/>
        <dbReference type="ChEBI" id="CHEBI:17306"/>
        <dbReference type="ChEBI" id="CHEBI:30616"/>
        <dbReference type="ChEBI" id="CHEBI:63576"/>
        <dbReference type="ChEBI" id="CHEBI:456216"/>
        <dbReference type="EC" id="2.7.1.175"/>
    </reaction>
</comment>
<dbReference type="EMBL" id="CP001819">
    <property type="protein sequence ID" value="ACZ20981.1"/>
    <property type="molecule type" value="Genomic_DNA"/>
</dbReference>
<evidence type="ECO:0000256" key="13">
    <source>
        <dbReference type="ARBA" id="ARBA00031251"/>
    </source>
</evidence>
<feature type="compositionally biased region" description="Polar residues" evidence="15">
    <location>
        <begin position="230"/>
        <end position="245"/>
    </location>
</feature>
<evidence type="ECO:0000256" key="8">
    <source>
        <dbReference type="ARBA" id="ARBA00022741"/>
    </source>
</evidence>
<dbReference type="Pfam" id="PF18085">
    <property type="entry name" value="Mak_N_cap"/>
    <property type="match status" value="1"/>
</dbReference>
<proteinExistence type="inferred from homology"/>
<evidence type="ECO:0000256" key="7">
    <source>
        <dbReference type="ARBA" id="ARBA00022679"/>
    </source>
</evidence>
<keyword evidence="11" id="KW-0320">Glycogen biosynthesis</keyword>
<dbReference type="UniPathway" id="UPA00164"/>
<evidence type="ECO:0000256" key="6">
    <source>
        <dbReference type="ARBA" id="ARBA00022600"/>
    </source>
</evidence>
<dbReference type="GO" id="GO:0005524">
    <property type="term" value="F:ATP binding"/>
    <property type="evidence" value="ECO:0007669"/>
    <property type="project" value="UniProtKB-KW"/>
</dbReference>
<accession>D1BCY3</accession>
<evidence type="ECO:0000256" key="3">
    <source>
        <dbReference type="ARBA" id="ARBA00011245"/>
    </source>
</evidence>
<dbReference type="InterPro" id="IPR011009">
    <property type="entry name" value="Kinase-like_dom_sf"/>
</dbReference>
<dbReference type="GO" id="GO:0016301">
    <property type="term" value="F:kinase activity"/>
    <property type="evidence" value="ECO:0007669"/>
    <property type="project" value="UniProtKB-KW"/>
</dbReference>
<evidence type="ECO:0000313" key="18">
    <source>
        <dbReference type="Proteomes" id="UP000000322"/>
    </source>
</evidence>
<dbReference type="AlphaFoldDB" id="D1BCY3"/>
<comment type="subunit">
    <text evidence="3">Monomer.</text>
</comment>
<dbReference type="KEGG" id="ske:Sked_10320"/>
<dbReference type="HOGENOM" id="CLU_029675_0_0_11"/>
<keyword evidence="9" id="KW-0418">Kinase</keyword>
<keyword evidence="7" id="KW-0808">Transferase</keyword>
<dbReference type="eggNOG" id="COG3281">
    <property type="taxonomic scope" value="Bacteria"/>
</dbReference>
<evidence type="ECO:0000256" key="14">
    <source>
        <dbReference type="ARBA" id="ARBA00049067"/>
    </source>
</evidence>
<dbReference type="InterPro" id="IPR040999">
    <property type="entry name" value="Mak_N_cap"/>
</dbReference>
<name>D1BCY3_SANKS</name>
<dbReference type="Proteomes" id="UP000000322">
    <property type="component" value="Chromosome"/>
</dbReference>
<feature type="region of interest" description="Disordered" evidence="15">
    <location>
        <begin position="223"/>
        <end position="245"/>
    </location>
</feature>
<dbReference type="SUPFAM" id="SSF56112">
    <property type="entry name" value="Protein kinase-like (PK-like)"/>
    <property type="match status" value="1"/>
</dbReference>
<organism evidence="17 18">
    <name type="scientific">Sanguibacter keddieii (strain ATCC 51767 / DSM 10542 / NCFB 3025 / ST-74)</name>
    <dbReference type="NCBI Taxonomy" id="446469"/>
    <lineage>
        <taxon>Bacteria</taxon>
        <taxon>Bacillati</taxon>
        <taxon>Actinomycetota</taxon>
        <taxon>Actinomycetes</taxon>
        <taxon>Micrococcales</taxon>
        <taxon>Sanguibacteraceae</taxon>
        <taxon>Sanguibacter</taxon>
    </lineage>
</organism>
<gene>
    <name evidence="17" type="ordered locus">Sked_10320</name>
</gene>
<keyword evidence="18" id="KW-1185">Reference proteome</keyword>
<keyword evidence="8" id="KW-0547">Nucleotide-binding</keyword>
<evidence type="ECO:0000259" key="16">
    <source>
        <dbReference type="Pfam" id="PF18085"/>
    </source>
</evidence>
<dbReference type="Gene3D" id="3.90.1200.10">
    <property type="match status" value="1"/>
</dbReference>
<feature type="domain" description="Maltokinase N-terminal cap" evidence="16">
    <location>
        <begin position="40"/>
        <end position="117"/>
    </location>
</feature>
<dbReference type="GO" id="GO:0005978">
    <property type="term" value="P:glycogen biosynthetic process"/>
    <property type="evidence" value="ECO:0007669"/>
    <property type="project" value="UniProtKB-UniPathway"/>
</dbReference>
<evidence type="ECO:0000313" key="17">
    <source>
        <dbReference type="EMBL" id="ACZ20981.1"/>
    </source>
</evidence>
<keyword evidence="12" id="KW-0119">Carbohydrate metabolism</keyword>
<evidence type="ECO:0000256" key="1">
    <source>
        <dbReference type="ARBA" id="ARBA00004964"/>
    </source>
</evidence>
<keyword evidence="10" id="KW-0067">ATP-binding</keyword>
<comment type="similarity">
    <text evidence="2">Belongs to the aminoglycoside phosphotransferase family.</text>
</comment>
<evidence type="ECO:0000256" key="12">
    <source>
        <dbReference type="ARBA" id="ARBA00023277"/>
    </source>
</evidence>
<protein>
    <recommendedName>
        <fullName evidence="5">Maltokinase</fullName>
        <ecNumber evidence="4">2.7.1.175</ecNumber>
    </recommendedName>
    <alternativeName>
        <fullName evidence="13">Maltose-1-phosphate synthase</fullName>
    </alternativeName>
</protein>
<evidence type="ECO:0000256" key="9">
    <source>
        <dbReference type="ARBA" id="ARBA00022777"/>
    </source>
</evidence>
<comment type="pathway">
    <text evidence="1">Glycan biosynthesis; glycogen biosynthesis.</text>
</comment>
<evidence type="ECO:0000256" key="10">
    <source>
        <dbReference type="ARBA" id="ARBA00022840"/>
    </source>
</evidence>